<dbReference type="Pfam" id="PF00436">
    <property type="entry name" value="SSB"/>
    <property type="match status" value="1"/>
</dbReference>
<dbReference type="Gene3D" id="2.40.50.140">
    <property type="entry name" value="Nucleic acid-binding proteins"/>
    <property type="match status" value="1"/>
</dbReference>
<feature type="region of interest" description="Disordered" evidence="4">
    <location>
        <begin position="117"/>
        <end position="182"/>
    </location>
</feature>
<dbReference type="InterPro" id="IPR000424">
    <property type="entry name" value="Primosome_PriB/ssb"/>
</dbReference>
<comment type="subunit">
    <text evidence="2">Homotetramer.</text>
</comment>
<dbReference type="InterPro" id="IPR011344">
    <property type="entry name" value="ssDNA-bd"/>
</dbReference>
<protein>
    <recommendedName>
        <fullName evidence="2 3">Single-stranded DNA-binding protein</fullName>
        <shortName evidence="2">SSB</shortName>
    </recommendedName>
</protein>
<dbReference type="GO" id="GO:0009295">
    <property type="term" value="C:nucleoid"/>
    <property type="evidence" value="ECO:0007669"/>
    <property type="project" value="TreeGrafter"/>
</dbReference>
<dbReference type="NCBIfam" id="TIGR00621">
    <property type="entry name" value="ssb"/>
    <property type="match status" value="1"/>
</dbReference>
<proteinExistence type="inferred from homology"/>
<evidence type="ECO:0000256" key="4">
    <source>
        <dbReference type="SAM" id="MobiDB-lite"/>
    </source>
</evidence>
<dbReference type="EMBL" id="MLJI01000002">
    <property type="protein sequence ID" value="ORM90231.1"/>
    <property type="molecule type" value="Genomic_DNA"/>
</dbReference>
<organism evidence="5 6">
    <name type="scientific">Pantoea cypripedii</name>
    <name type="common">Pectobacterium cypripedii</name>
    <name type="synonym">Erwinia cypripedii</name>
    <dbReference type="NCBI Taxonomy" id="55209"/>
    <lineage>
        <taxon>Bacteria</taxon>
        <taxon>Pseudomonadati</taxon>
        <taxon>Pseudomonadota</taxon>
        <taxon>Gammaproteobacteria</taxon>
        <taxon>Enterobacterales</taxon>
        <taxon>Erwiniaceae</taxon>
        <taxon>Pantoea</taxon>
    </lineage>
</organism>
<dbReference type="PANTHER" id="PTHR10302:SF27">
    <property type="entry name" value="SINGLE-STRANDED DNA-BINDING PROTEIN"/>
    <property type="match status" value="1"/>
</dbReference>
<dbReference type="Proteomes" id="UP000193749">
    <property type="component" value="Unassembled WGS sequence"/>
</dbReference>
<reference evidence="5 6" key="1">
    <citation type="journal article" date="2017" name="Antonie Van Leeuwenhoek">
        <title>Phylogenomic resolution of the bacterial genus Pantoea and its relationship with Erwinia and Tatumella.</title>
        <authorList>
            <person name="Palmer M."/>
            <person name="Steenkamp E.T."/>
            <person name="Coetzee M.P."/>
            <person name="Chan W.Y."/>
            <person name="van Zyl E."/>
            <person name="De Maayer P."/>
            <person name="Coutinho T.A."/>
            <person name="Blom J."/>
            <person name="Smits T.H."/>
            <person name="Duffy B."/>
            <person name="Venter S.N."/>
        </authorList>
    </citation>
    <scope>NUCLEOTIDE SEQUENCE [LARGE SCALE GENOMIC DNA]</scope>
    <source>
        <strain evidence="5 6">LMG 2657</strain>
    </source>
</reference>
<evidence type="ECO:0000256" key="2">
    <source>
        <dbReference type="HAMAP-Rule" id="MF_00984"/>
    </source>
</evidence>
<sequence length="182" mass="19872">MTVRGINKVILVGFLGQDPEIRYLPNGGTVAQLSLATAETWRDKQSGEIREHTEWHRVVVFGKLADIAGEYLRKGVQVYLEGQLRTRNWSDSNGIVRYATEVIIGHNGTLQLLGSRRENSQNDEKASQPAASPKPAGQATPAAPARKKTRGKGRNAAAQPAPLPLNPQGDWPSQDELDGIPF</sequence>
<dbReference type="STRING" id="55209.HA50_27245"/>
<dbReference type="PANTHER" id="PTHR10302">
    <property type="entry name" value="SINGLE-STRANDED DNA-BINDING PROTEIN"/>
    <property type="match status" value="1"/>
</dbReference>
<dbReference type="GO" id="GO:0006260">
    <property type="term" value="P:DNA replication"/>
    <property type="evidence" value="ECO:0007669"/>
    <property type="project" value="InterPro"/>
</dbReference>
<feature type="compositionally biased region" description="Acidic residues" evidence="4">
    <location>
        <begin position="173"/>
        <end position="182"/>
    </location>
</feature>
<gene>
    <name evidence="5" type="ORF">HA50_27245</name>
</gene>
<evidence type="ECO:0000313" key="6">
    <source>
        <dbReference type="Proteomes" id="UP000193749"/>
    </source>
</evidence>
<dbReference type="GO" id="GO:0003697">
    <property type="term" value="F:single-stranded DNA binding"/>
    <property type="evidence" value="ECO:0007669"/>
    <property type="project" value="UniProtKB-UniRule"/>
</dbReference>
<comment type="caution">
    <text evidence="2">Lacks conserved residue(s) required for the propagation of feature annotation.</text>
</comment>
<dbReference type="PROSITE" id="PS50935">
    <property type="entry name" value="SSB"/>
    <property type="match status" value="1"/>
</dbReference>
<dbReference type="OrthoDB" id="9809878at2"/>
<keyword evidence="1 2" id="KW-0238">DNA-binding</keyword>
<dbReference type="InterPro" id="IPR012340">
    <property type="entry name" value="NA-bd_OB-fold"/>
</dbReference>
<dbReference type="RefSeq" id="WP_084880005.1">
    <property type="nucleotide sequence ID" value="NZ_JAGGMY010000002.1"/>
</dbReference>
<dbReference type="SUPFAM" id="SSF50249">
    <property type="entry name" value="Nucleic acid-binding proteins"/>
    <property type="match status" value="1"/>
</dbReference>
<comment type="caution">
    <text evidence="5">The sequence shown here is derived from an EMBL/GenBank/DDBJ whole genome shotgun (WGS) entry which is preliminary data.</text>
</comment>
<accession>A0A1X1EMU5</accession>
<dbReference type="CDD" id="cd04496">
    <property type="entry name" value="SSB_OBF"/>
    <property type="match status" value="1"/>
</dbReference>
<name>A0A1X1EMU5_PANCY</name>
<keyword evidence="6" id="KW-1185">Reference proteome</keyword>
<evidence type="ECO:0000256" key="3">
    <source>
        <dbReference type="RuleBase" id="RU000524"/>
    </source>
</evidence>
<feature type="compositionally biased region" description="Basic and acidic residues" evidence="4">
    <location>
        <begin position="117"/>
        <end position="126"/>
    </location>
</feature>
<feature type="DNA-binding region" evidence="2">
    <location>
        <begin position="55"/>
        <end position="61"/>
    </location>
</feature>
<feature type="compositionally biased region" description="Low complexity" evidence="4">
    <location>
        <begin position="127"/>
        <end position="139"/>
    </location>
</feature>
<evidence type="ECO:0000256" key="1">
    <source>
        <dbReference type="ARBA" id="ARBA00023125"/>
    </source>
</evidence>
<evidence type="ECO:0000313" key="5">
    <source>
        <dbReference type="EMBL" id="ORM90231.1"/>
    </source>
</evidence>
<dbReference type="HAMAP" id="MF_00984">
    <property type="entry name" value="SSB"/>
    <property type="match status" value="1"/>
</dbReference>
<dbReference type="AlphaFoldDB" id="A0A1X1EMU5"/>